<dbReference type="AlphaFoldDB" id="Q21PK6"/>
<dbReference type="STRING" id="203122.Sde_0109"/>
<organism evidence="1 2">
    <name type="scientific">Saccharophagus degradans (strain 2-40 / ATCC 43961 / DSM 17024)</name>
    <dbReference type="NCBI Taxonomy" id="203122"/>
    <lineage>
        <taxon>Bacteria</taxon>
        <taxon>Pseudomonadati</taxon>
        <taxon>Pseudomonadota</taxon>
        <taxon>Gammaproteobacteria</taxon>
        <taxon>Cellvibrionales</taxon>
        <taxon>Cellvibrionaceae</taxon>
        <taxon>Saccharophagus</taxon>
    </lineage>
</organism>
<proteinExistence type="predicted"/>
<evidence type="ECO:0000313" key="1">
    <source>
        <dbReference type="EMBL" id="ABD79373.1"/>
    </source>
</evidence>
<dbReference type="EMBL" id="CP000282">
    <property type="protein sequence ID" value="ABD79373.1"/>
    <property type="molecule type" value="Genomic_DNA"/>
</dbReference>
<sequence length="382" mass="41410">MPLNKDILITPPNRGIPVYFTDNIRDKALTLLQAEKERYYYAVMAMKHLRALSSGLMGKDNVFIPNIKDFKTNSFQNVVVYVPGIKANVERRADGGLRVTDLVLDDHYYKSIAHKSKNKPGVYRVSKGGANSIVASYKANGRITTDNARRVVVSDTNYASPEKAAEEAMAKLGDIFNSEVASQGKFDLFYSPVGSKLGGMRNYTPEPIVEGYAFSGILADAIERSKNQELIVWASELSGSVVLTQALQILATKKVSFKDKDHLVKMHLPTTDPKPALSAANEMGMLVDKKLARGNGNVRASASLLITNASRARNPNDHYTWADYRNDISNGTMAALSAAGAISFAASAVISSPFLVYAGAVSGGAGAAQLAYKTYSNLRKRG</sequence>
<dbReference type="RefSeq" id="WP_011466597.1">
    <property type="nucleotide sequence ID" value="NC_007912.1"/>
</dbReference>
<protein>
    <submittedName>
        <fullName evidence="1">Uncharacterized protein</fullName>
    </submittedName>
</protein>
<dbReference type="HOGENOM" id="CLU_719410_0_0_6"/>
<keyword evidence="2" id="KW-1185">Reference proteome</keyword>
<name>Q21PK6_SACD2</name>
<evidence type="ECO:0000313" key="2">
    <source>
        <dbReference type="Proteomes" id="UP000001947"/>
    </source>
</evidence>
<dbReference type="GeneID" id="98611822"/>
<dbReference type="Proteomes" id="UP000001947">
    <property type="component" value="Chromosome"/>
</dbReference>
<reference evidence="1 2" key="1">
    <citation type="journal article" date="2008" name="PLoS Genet.">
        <title>Complete genome sequence of the complex carbohydrate-degrading marine bacterium, Saccharophagus degradans strain 2-40 T.</title>
        <authorList>
            <person name="Weiner R.M."/>
            <person name="Taylor L.E.II."/>
            <person name="Henrissat B."/>
            <person name="Hauser L."/>
            <person name="Land M."/>
            <person name="Coutinho P.M."/>
            <person name="Rancurel C."/>
            <person name="Saunders E.H."/>
            <person name="Longmire A.G."/>
            <person name="Zhang H."/>
            <person name="Bayer E.A."/>
            <person name="Gilbert H.J."/>
            <person name="Larimer F."/>
            <person name="Zhulin I.B."/>
            <person name="Ekborg N.A."/>
            <person name="Lamed R."/>
            <person name="Richardson P.M."/>
            <person name="Borovok I."/>
            <person name="Hutcheson S."/>
        </authorList>
    </citation>
    <scope>NUCLEOTIDE SEQUENCE [LARGE SCALE GENOMIC DNA]</scope>
    <source>
        <strain evidence="2">2-40 / ATCC 43961 / DSM 17024</strain>
    </source>
</reference>
<accession>Q21PK6</accession>
<gene>
    <name evidence="1" type="ordered locus">Sde_0109</name>
</gene>
<dbReference type="eggNOG" id="ENOG502ZB8I">
    <property type="taxonomic scope" value="Bacteria"/>
</dbReference>
<dbReference type="KEGG" id="sde:Sde_0109"/>